<dbReference type="InterPro" id="IPR058792">
    <property type="entry name" value="Beta-barrel_RND_2"/>
</dbReference>
<evidence type="ECO:0000313" key="4">
    <source>
        <dbReference type="EMBL" id="AHG89315.1"/>
    </source>
</evidence>
<dbReference type="RefSeq" id="WP_025410818.1">
    <property type="nucleotide sequence ID" value="NZ_CP007128.1"/>
</dbReference>
<dbReference type="EMBL" id="CP007128">
    <property type="protein sequence ID" value="AHG89315.1"/>
    <property type="molecule type" value="Genomic_DNA"/>
</dbReference>
<keyword evidence="4" id="KW-0449">Lipoprotein</keyword>
<dbReference type="Gene3D" id="2.40.50.100">
    <property type="match status" value="1"/>
</dbReference>
<dbReference type="PANTHER" id="PTHR32347:SF23">
    <property type="entry name" value="BLL5650 PROTEIN"/>
    <property type="match status" value="1"/>
</dbReference>
<evidence type="ECO:0000259" key="3">
    <source>
        <dbReference type="Pfam" id="PF25954"/>
    </source>
</evidence>
<dbReference type="GO" id="GO:0030313">
    <property type="term" value="C:cell envelope"/>
    <property type="evidence" value="ECO:0007669"/>
    <property type="project" value="UniProtKB-SubCell"/>
</dbReference>
<evidence type="ECO:0000256" key="1">
    <source>
        <dbReference type="ARBA" id="ARBA00004196"/>
    </source>
</evidence>
<dbReference type="KEGG" id="gba:J421_1778"/>
<keyword evidence="2" id="KW-0175">Coiled coil</keyword>
<dbReference type="Pfam" id="PF25954">
    <property type="entry name" value="Beta-barrel_RND_2"/>
    <property type="match status" value="1"/>
</dbReference>
<evidence type="ECO:0000313" key="5">
    <source>
        <dbReference type="Proteomes" id="UP000019151"/>
    </source>
</evidence>
<feature type="domain" description="CusB-like beta-barrel" evidence="3">
    <location>
        <begin position="234"/>
        <end position="318"/>
    </location>
</feature>
<dbReference type="AlphaFoldDB" id="W0RG65"/>
<organism evidence="4 5">
    <name type="scientific">Gemmatirosa kalamazoonensis</name>
    <dbReference type="NCBI Taxonomy" id="861299"/>
    <lineage>
        <taxon>Bacteria</taxon>
        <taxon>Pseudomonadati</taxon>
        <taxon>Gemmatimonadota</taxon>
        <taxon>Gemmatimonadia</taxon>
        <taxon>Gemmatimonadales</taxon>
        <taxon>Gemmatimonadaceae</taxon>
        <taxon>Gemmatirosa</taxon>
    </lineage>
</organism>
<dbReference type="STRING" id="861299.J421_1778"/>
<comment type="subcellular location">
    <subcellularLocation>
        <location evidence="1">Cell envelope</location>
    </subcellularLocation>
</comment>
<dbReference type="Gene3D" id="2.40.30.170">
    <property type="match status" value="1"/>
</dbReference>
<reference evidence="4 5" key="1">
    <citation type="journal article" date="2014" name="Genome Announc.">
        <title>Genome Sequence and Methylome of Soil Bacterium Gemmatirosa kalamazoonensis KBS708T, a Member of the Rarely Cultivated Gemmatimonadetes Phylum.</title>
        <authorList>
            <person name="Debruyn J.M."/>
            <person name="Radosevich M."/>
            <person name="Wommack K.E."/>
            <person name="Polson S.W."/>
            <person name="Hauser L.J."/>
            <person name="Fawaz M.N."/>
            <person name="Korlach J."/>
            <person name="Tsai Y.C."/>
        </authorList>
    </citation>
    <scope>NUCLEOTIDE SEQUENCE [LARGE SCALE GENOMIC DNA]</scope>
    <source>
        <strain evidence="4 5">KBS708</strain>
    </source>
</reference>
<gene>
    <name evidence="4" type="ORF">J421_1778</name>
</gene>
<dbReference type="HOGENOM" id="CLU_018816_6_3_0"/>
<dbReference type="SUPFAM" id="SSF111369">
    <property type="entry name" value="HlyD-like secretion proteins"/>
    <property type="match status" value="1"/>
</dbReference>
<dbReference type="Proteomes" id="UP000019151">
    <property type="component" value="Chromosome"/>
</dbReference>
<name>W0RG65_9BACT</name>
<dbReference type="InParanoid" id="W0RG65"/>
<proteinExistence type="predicted"/>
<dbReference type="InterPro" id="IPR050465">
    <property type="entry name" value="UPF0194_transport"/>
</dbReference>
<keyword evidence="5" id="KW-1185">Reference proteome</keyword>
<evidence type="ECO:0000256" key="2">
    <source>
        <dbReference type="ARBA" id="ARBA00023054"/>
    </source>
</evidence>
<dbReference type="OrthoDB" id="9778236at2"/>
<dbReference type="PANTHER" id="PTHR32347">
    <property type="entry name" value="EFFLUX SYSTEM COMPONENT YKNX-RELATED"/>
    <property type="match status" value="1"/>
</dbReference>
<sequence>MPNADYTAAWLRGCVSARDAATQLRSHAAGVLLRIALVSVAACAPKDQPDAYGTMEAPAVVVGAEVGGRLIAFAPVEGDRLPAGATAAVVDTTPLVLQLRQIAAQRAGGEARTSEVTKQIGVLQVQREIARRAYERTRRLYDQQAATAQQLDQTERDYRVLGEQIAAARSQHTTAGQDVASTDARAAMLRDQIRRSRVANPVNGTVLATYAKAGEVVQPGQPLYRVASLDTMELRAYVAESQLAQVRLGRSATVTVDAAGGARRALSGTVSWVASEAEFTPTPIQTRDERTSLVYAVKIRVPNADGALKIGMPADVRFVPLATAAR</sequence>
<dbReference type="eggNOG" id="COG1566">
    <property type="taxonomic scope" value="Bacteria"/>
</dbReference>
<accession>W0RG65</accession>
<protein>
    <submittedName>
        <fullName evidence="4">Putative ABC transport system, lipoprotein</fullName>
    </submittedName>
</protein>